<reference evidence="1" key="1">
    <citation type="submission" date="2023-03" db="EMBL/GenBank/DDBJ databases">
        <title>Massive genome expansion in bonnet fungi (Mycena s.s.) driven by repeated elements and novel gene families across ecological guilds.</title>
        <authorList>
            <consortium name="Lawrence Berkeley National Laboratory"/>
            <person name="Harder C.B."/>
            <person name="Miyauchi S."/>
            <person name="Viragh M."/>
            <person name="Kuo A."/>
            <person name="Thoen E."/>
            <person name="Andreopoulos B."/>
            <person name="Lu D."/>
            <person name="Skrede I."/>
            <person name="Drula E."/>
            <person name="Henrissat B."/>
            <person name="Morin E."/>
            <person name="Kohler A."/>
            <person name="Barry K."/>
            <person name="LaButti K."/>
            <person name="Morin E."/>
            <person name="Salamov A."/>
            <person name="Lipzen A."/>
            <person name="Mereny Z."/>
            <person name="Hegedus B."/>
            <person name="Baldrian P."/>
            <person name="Stursova M."/>
            <person name="Weitz H."/>
            <person name="Taylor A."/>
            <person name="Grigoriev I.V."/>
            <person name="Nagy L.G."/>
            <person name="Martin F."/>
            <person name="Kauserud H."/>
        </authorList>
    </citation>
    <scope>NUCLEOTIDE SEQUENCE</scope>
    <source>
        <strain evidence="1">CBHHK200</strain>
    </source>
</reference>
<dbReference type="Proteomes" id="UP001218188">
    <property type="component" value="Unassembled WGS sequence"/>
</dbReference>
<evidence type="ECO:0000313" key="1">
    <source>
        <dbReference type="EMBL" id="KAJ7024536.1"/>
    </source>
</evidence>
<evidence type="ECO:0000313" key="2">
    <source>
        <dbReference type="Proteomes" id="UP001218188"/>
    </source>
</evidence>
<proteinExistence type="predicted"/>
<sequence length="313" mass="34907">MDPFYDLDAAAIALEQLSIERRERSKQFKDALPHLADIEAGSYSVVESGAARKNWKLCIQEEDEEVATEIVFTLQGVLSKANLVPKQIRDCRPNNIIKLSQYAELSGLGTKLFEDGMANTSIIHDNFAQHFGGGTPVFPWIPATGPTGTIFSANNRLFTLKIDSPTEQSTEFEPGVDPVGMLERLKTRDLFHGPENIVKYFKMSVDDDSGEIKYLPTVPGTFKVGDLVEMQGSFVAIMTTQNQIKVTTRLHALTALDNSLTKAADKGRAAFQAKVVLNQKQVRRKIGYFYEDSEEGQASKKQHTGDDKRMQYH</sequence>
<dbReference type="AlphaFoldDB" id="A0AAD6SD83"/>
<protein>
    <submittedName>
        <fullName evidence="1">Uncharacterized protein</fullName>
    </submittedName>
</protein>
<dbReference type="EMBL" id="JARJCM010000168">
    <property type="protein sequence ID" value="KAJ7024536.1"/>
    <property type="molecule type" value="Genomic_DNA"/>
</dbReference>
<gene>
    <name evidence="1" type="ORF">C8F04DRAFT_1270230</name>
</gene>
<name>A0AAD6SD83_9AGAR</name>
<accession>A0AAD6SD83</accession>
<keyword evidence="2" id="KW-1185">Reference proteome</keyword>
<organism evidence="1 2">
    <name type="scientific">Mycena alexandri</name>
    <dbReference type="NCBI Taxonomy" id="1745969"/>
    <lineage>
        <taxon>Eukaryota</taxon>
        <taxon>Fungi</taxon>
        <taxon>Dikarya</taxon>
        <taxon>Basidiomycota</taxon>
        <taxon>Agaricomycotina</taxon>
        <taxon>Agaricomycetes</taxon>
        <taxon>Agaricomycetidae</taxon>
        <taxon>Agaricales</taxon>
        <taxon>Marasmiineae</taxon>
        <taxon>Mycenaceae</taxon>
        <taxon>Mycena</taxon>
    </lineage>
</organism>
<comment type="caution">
    <text evidence="1">The sequence shown here is derived from an EMBL/GenBank/DDBJ whole genome shotgun (WGS) entry which is preliminary data.</text>
</comment>